<evidence type="ECO:0000259" key="2">
    <source>
        <dbReference type="PROSITE" id="PS50280"/>
    </source>
</evidence>
<dbReference type="InterPro" id="IPR001214">
    <property type="entry name" value="SET_dom"/>
</dbReference>
<feature type="compositionally biased region" description="Low complexity" evidence="1">
    <location>
        <begin position="1"/>
        <end position="17"/>
    </location>
</feature>
<feature type="region of interest" description="Disordered" evidence="1">
    <location>
        <begin position="1"/>
        <end position="25"/>
    </location>
</feature>
<evidence type="ECO:0000256" key="1">
    <source>
        <dbReference type="SAM" id="MobiDB-lite"/>
    </source>
</evidence>
<dbReference type="EMBL" id="KZ819333">
    <property type="protein sequence ID" value="PWN19055.1"/>
    <property type="molecule type" value="Genomic_DNA"/>
</dbReference>
<dbReference type="Gene3D" id="2.170.270.10">
    <property type="entry name" value="SET domain"/>
    <property type="match status" value="1"/>
</dbReference>
<feature type="domain" description="SET" evidence="2">
    <location>
        <begin position="31"/>
        <end position="144"/>
    </location>
</feature>
<reference evidence="3 4" key="1">
    <citation type="journal article" date="2018" name="Mol. Biol. Evol.">
        <title>Broad Genomic Sampling Reveals a Smut Pathogenic Ancestry of the Fungal Clade Ustilaginomycotina.</title>
        <authorList>
            <person name="Kijpornyongpan T."/>
            <person name="Mondo S.J."/>
            <person name="Barry K."/>
            <person name="Sandor L."/>
            <person name="Lee J."/>
            <person name="Lipzen A."/>
            <person name="Pangilinan J."/>
            <person name="LaButti K."/>
            <person name="Hainaut M."/>
            <person name="Henrissat B."/>
            <person name="Grigoriev I.V."/>
            <person name="Spatafora J.W."/>
            <person name="Aime M.C."/>
        </authorList>
    </citation>
    <scope>NUCLEOTIDE SEQUENCE [LARGE SCALE GENOMIC DNA]</scope>
    <source>
        <strain evidence="3 4">MCA 4718</strain>
    </source>
</reference>
<organism evidence="3 4">
    <name type="scientific">Pseudomicrostroma glucosiphilum</name>
    <dbReference type="NCBI Taxonomy" id="1684307"/>
    <lineage>
        <taxon>Eukaryota</taxon>
        <taxon>Fungi</taxon>
        <taxon>Dikarya</taxon>
        <taxon>Basidiomycota</taxon>
        <taxon>Ustilaginomycotina</taxon>
        <taxon>Exobasidiomycetes</taxon>
        <taxon>Microstromatales</taxon>
        <taxon>Microstromatales incertae sedis</taxon>
        <taxon>Pseudomicrostroma</taxon>
    </lineage>
</organism>
<dbReference type="InterPro" id="IPR046341">
    <property type="entry name" value="SET_dom_sf"/>
</dbReference>
<dbReference type="Pfam" id="PF00856">
    <property type="entry name" value="SET"/>
    <property type="match status" value="1"/>
</dbReference>
<accession>A0A316U7W8</accession>
<dbReference type="GeneID" id="37014851"/>
<dbReference type="PANTHER" id="PTHR12350">
    <property type="entry name" value="HISTONE-LYSINE N-METHYLTRANSFERASE-RELATED"/>
    <property type="match status" value="1"/>
</dbReference>
<dbReference type="SUPFAM" id="SSF82199">
    <property type="entry name" value="SET domain"/>
    <property type="match status" value="1"/>
</dbReference>
<proteinExistence type="predicted"/>
<gene>
    <name evidence="3" type="ORF">BCV69DRAFT_284656</name>
</gene>
<keyword evidence="4" id="KW-1185">Reference proteome</keyword>
<evidence type="ECO:0000313" key="4">
    <source>
        <dbReference type="Proteomes" id="UP000245942"/>
    </source>
</evidence>
<name>A0A316U7W8_9BASI</name>
<dbReference type="RefSeq" id="XP_025346215.1">
    <property type="nucleotide sequence ID" value="XM_025493117.1"/>
</dbReference>
<dbReference type="Proteomes" id="UP000245942">
    <property type="component" value="Unassembled WGS sequence"/>
</dbReference>
<protein>
    <recommendedName>
        <fullName evidence="2">SET domain-containing protein</fullName>
    </recommendedName>
</protein>
<dbReference type="PROSITE" id="PS50280">
    <property type="entry name" value="SET"/>
    <property type="match status" value="1"/>
</dbReference>
<sequence>MTISTPTTAPTTTTTPTGGKAKYSAHLSNGDPTILSTSYIPTHPHLFLVHFSPGDYNSSLVTQRPFARGETLAYMDSAERAPLKRYSTVQVGEESHIELNSDLLYINHSCDPSVRFEVGEERKMWRAVAERDIQKGEALSFFYPSTEWSMAQPFKCNCNSSRCLGTISGAKDIDAQTLLEGYFVNEHIRRLKEAQSKEEIK</sequence>
<dbReference type="InterPro" id="IPR053201">
    <property type="entry name" value="Flavunoidine_N-MTase"/>
</dbReference>
<evidence type="ECO:0000313" key="3">
    <source>
        <dbReference type="EMBL" id="PWN19055.1"/>
    </source>
</evidence>
<dbReference type="STRING" id="1684307.A0A316U7W8"/>
<dbReference type="AlphaFoldDB" id="A0A316U7W8"/>
<dbReference type="OrthoDB" id="5984008at2759"/>
<dbReference type="PANTHER" id="PTHR12350:SF19">
    <property type="entry name" value="SET DOMAIN-CONTAINING PROTEIN"/>
    <property type="match status" value="1"/>
</dbReference>